<dbReference type="Pfam" id="PF13480">
    <property type="entry name" value="Acetyltransf_6"/>
    <property type="match status" value="1"/>
</dbReference>
<dbReference type="InterPro" id="IPR016181">
    <property type="entry name" value="Acyl_CoA_acyltransferase"/>
</dbReference>
<keyword evidence="2" id="KW-0808">Transferase</keyword>
<protein>
    <submittedName>
        <fullName evidence="2">GNAT family N-acetyltransferase</fullName>
        <ecNumber evidence="2">2.3.1.-</ecNumber>
    </submittedName>
</protein>
<sequence>MISWSDITVFRSAEDAEALWRALEADGACTPYQRYDWLSAWYATVAMMNRLQTAIVVLRDSNGWPAALFPFVLERQGPALVARFAGGKHCNANMGVFRPGFAEQLGHTPAVAILNAMADEIAREGLGRVDVFHLRAQPGAWSGMPNPLAGGPGCHPAEDAHALTLREDESEEDLTRRLLGKDSRKKLAKKLRWLDELGGVAFRRAETEAEVDRILCSFFRQKAERFRAQGIVNPFACTSTQAFIRRAALAGLDQGRPALEIHALWCGDVVAAAFGGCCDGRRLSGTFISMETDLAIMRSSPGELIALELARLALRRGLRSFDLGMGDDGYKRHTCPERELRFESVVPVSALGRAVALGLIGLGRLKGAMKRDDRVLRTVRRVAFRLVGGDRNP</sequence>
<reference evidence="2" key="1">
    <citation type="submission" date="2024-05" db="EMBL/GenBank/DDBJ databases">
        <authorList>
            <person name="Kim S."/>
            <person name="Heo J."/>
            <person name="Choi H."/>
            <person name="Choi Y."/>
            <person name="Kwon S.-W."/>
            <person name="Kim Y."/>
        </authorList>
    </citation>
    <scope>NUCLEOTIDE SEQUENCE</scope>
    <source>
        <strain evidence="2">KACC 23698</strain>
    </source>
</reference>
<dbReference type="AlphaFoldDB" id="A0AAU7JMG3"/>
<dbReference type="InterPro" id="IPR038740">
    <property type="entry name" value="BioF2-like_GNAT_dom"/>
</dbReference>
<accession>A0AAU7JMG3</accession>
<gene>
    <name evidence="2" type="ORF">ABEG18_12180</name>
</gene>
<dbReference type="GO" id="GO:0016746">
    <property type="term" value="F:acyltransferase activity"/>
    <property type="evidence" value="ECO:0007669"/>
    <property type="project" value="UniProtKB-KW"/>
</dbReference>
<feature type="domain" description="BioF2-like acetyltransferase" evidence="1">
    <location>
        <begin position="182"/>
        <end position="332"/>
    </location>
</feature>
<dbReference type="EMBL" id="CP157484">
    <property type="protein sequence ID" value="XBO41475.1"/>
    <property type="molecule type" value="Genomic_DNA"/>
</dbReference>
<dbReference type="RefSeq" id="WP_406858329.1">
    <property type="nucleotide sequence ID" value="NZ_CP157484.1"/>
</dbReference>
<evidence type="ECO:0000259" key="1">
    <source>
        <dbReference type="Pfam" id="PF13480"/>
    </source>
</evidence>
<name>A0AAU7JMG3_9HYPH</name>
<evidence type="ECO:0000313" key="2">
    <source>
        <dbReference type="EMBL" id="XBO41475.1"/>
    </source>
</evidence>
<dbReference type="SUPFAM" id="SSF55729">
    <property type="entry name" value="Acyl-CoA N-acyltransferases (Nat)"/>
    <property type="match status" value="1"/>
</dbReference>
<dbReference type="EC" id="2.3.1.-" evidence="2"/>
<keyword evidence="2" id="KW-0012">Acyltransferase</keyword>
<proteinExistence type="predicted"/>
<organism evidence="2">
    <name type="scientific">Alsobacter sp. KACC 23698</name>
    <dbReference type="NCBI Taxonomy" id="3149229"/>
    <lineage>
        <taxon>Bacteria</taxon>
        <taxon>Pseudomonadati</taxon>
        <taxon>Pseudomonadota</taxon>
        <taxon>Alphaproteobacteria</taxon>
        <taxon>Hyphomicrobiales</taxon>
        <taxon>Alsobacteraceae</taxon>
        <taxon>Alsobacter</taxon>
    </lineage>
</organism>